<sequence length="293" mass="32186">MKRVTAFLALASVLSGTNAYWKGFNIKSYQADGTTCKTASDWANAFHTLTTLPNKINSARLYYSSACDTLTNAVPAAISAGLFLLVGVNPESQFEEEKAALQAAVQRHGWDWIVSVSVGSEDLYRGTTNATTLARQINEVRDVLSSISGYSPSIKVGHVDTTNAWTNRSNAAVIQACDFVGTDIYPYFQDLQNNSIENADDLFWNGVKEVREAVADAGRDTSVWVTESGWPVNGTTKNLAVADTKNAKSYWKSTACSAFQQINVFWFTLQDWSAYPSFAVLDPDSNWEFDLSC</sequence>
<keyword evidence="17" id="KW-0961">Cell wall biogenesis/degradation</keyword>
<keyword evidence="13" id="KW-0472">Membrane</keyword>
<protein>
    <recommendedName>
        <fullName evidence="6">Probable glucan endo-1,3-beta-glucosidase eglC</fullName>
        <ecNumber evidence="5">3.2.1.39</ecNumber>
    </recommendedName>
    <alternativeName>
        <fullName evidence="20">Endo-1,3-beta-glucanase eglC</fullName>
    </alternativeName>
    <alternativeName>
        <fullName evidence="21">Laminarinase eglC</fullName>
    </alternativeName>
</protein>
<evidence type="ECO:0000256" key="7">
    <source>
        <dbReference type="ARBA" id="ARBA00022475"/>
    </source>
</evidence>
<evidence type="ECO:0000256" key="18">
    <source>
        <dbReference type="ARBA" id="ARBA00023326"/>
    </source>
</evidence>
<evidence type="ECO:0000256" key="21">
    <source>
        <dbReference type="ARBA" id="ARBA00032906"/>
    </source>
</evidence>
<keyword evidence="25" id="KW-1185">Reference proteome</keyword>
<keyword evidence="14" id="KW-0325">Glycoprotein</keyword>
<dbReference type="Pfam" id="PF00332">
    <property type="entry name" value="Glyco_hydro_17"/>
    <property type="match status" value="1"/>
</dbReference>
<dbReference type="InParanoid" id="A0A2T3AXX0"/>
<feature type="chain" id="PRO_5015519928" description="Probable glucan endo-1,3-beta-glucosidase eglC" evidence="23">
    <location>
        <begin position="20"/>
        <end position="293"/>
    </location>
</feature>
<name>A0A2T3AXX0_AMORE</name>
<dbReference type="GO" id="GO:0005576">
    <property type="term" value="C:extracellular region"/>
    <property type="evidence" value="ECO:0007669"/>
    <property type="project" value="TreeGrafter"/>
</dbReference>
<dbReference type="STRING" id="857342.A0A2T3AXX0"/>
<evidence type="ECO:0000256" key="1">
    <source>
        <dbReference type="ARBA" id="ARBA00000382"/>
    </source>
</evidence>
<reference evidence="24 25" key="1">
    <citation type="journal article" date="2018" name="New Phytol.">
        <title>Comparative genomics and transcriptomics depict ericoid mycorrhizal fungi as versatile saprotrophs and plant mutualists.</title>
        <authorList>
            <person name="Martino E."/>
            <person name="Morin E."/>
            <person name="Grelet G.A."/>
            <person name="Kuo A."/>
            <person name="Kohler A."/>
            <person name="Daghino S."/>
            <person name="Barry K.W."/>
            <person name="Cichocki N."/>
            <person name="Clum A."/>
            <person name="Dockter R.B."/>
            <person name="Hainaut M."/>
            <person name="Kuo R.C."/>
            <person name="LaButti K."/>
            <person name="Lindahl B.D."/>
            <person name="Lindquist E.A."/>
            <person name="Lipzen A."/>
            <person name="Khouja H.R."/>
            <person name="Magnuson J."/>
            <person name="Murat C."/>
            <person name="Ohm R.A."/>
            <person name="Singer S.W."/>
            <person name="Spatafora J.W."/>
            <person name="Wang M."/>
            <person name="Veneault-Fourrey C."/>
            <person name="Henrissat B."/>
            <person name="Grigoriev I.V."/>
            <person name="Martin F.M."/>
            <person name="Perotto S."/>
        </authorList>
    </citation>
    <scope>NUCLEOTIDE SEQUENCE [LARGE SCALE GENOMIC DNA]</scope>
    <source>
        <strain evidence="24 25">ATCC 22711</strain>
    </source>
</reference>
<dbReference type="SUPFAM" id="SSF51445">
    <property type="entry name" value="(Trans)glycosidases"/>
    <property type="match status" value="1"/>
</dbReference>
<organism evidence="24 25">
    <name type="scientific">Amorphotheca resinae ATCC 22711</name>
    <dbReference type="NCBI Taxonomy" id="857342"/>
    <lineage>
        <taxon>Eukaryota</taxon>
        <taxon>Fungi</taxon>
        <taxon>Dikarya</taxon>
        <taxon>Ascomycota</taxon>
        <taxon>Pezizomycotina</taxon>
        <taxon>Leotiomycetes</taxon>
        <taxon>Helotiales</taxon>
        <taxon>Amorphothecaceae</taxon>
        <taxon>Amorphotheca</taxon>
    </lineage>
</organism>
<evidence type="ECO:0000256" key="10">
    <source>
        <dbReference type="ARBA" id="ARBA00022622"/>
    </source>
</evidence>
<evidence type="ECO:0000313" key="24">
    <source>
        <dbReference type="EMBL" id="PSS14903.1"/>
    </source>
</evidence>
<evidence type="ECO:0000256" key="15">
    <source>
        <dbReference type="ARBA" id="ARBA00023277"/>
    </source>
</evidence>
<evidence type="ECO:0000256" key="13">
    <source>
        <dbReference type="ARBA" id="ARBA00023136"/>
    </source>
</evidence>
<evidence type="ECO:0000256" key="2">
    <source>
        <dbReference type="ARBA" id="ARBA00004191"/>
    </source>
</evidence>
<evidence type="ECO:0000256" key="8">
    <source>
        <dbReference type="ARBA" id="ARBA00022512"/>
    </source>
</evidence>
<keyword evidence="11 23" id="KW-0732">Signal</keyword>
<evidence type="ECO:0000256" key="12">
    <source>
        <dbReference type="ARBA" id="ARBA00022801"/>
    </source>
</evidence>
<dbReference type="GO" id="GO:0000272">
    <property type="term" value="P:polysaccharide catabolic process"/>
    <property type="evidence" value="ECO:0007669"/>
    <property type="project" value="UniProtKB-KW"/>
</dbReference>
<comment type="similarity">
    <text evidence="4 22">Belongs to the glycosyl hydrolase 17 family.</text>
</comment>
<evidence type="ECO:0000256" key="9">
    <source>
        <dbReference type="ARBA" id="ARBA00022525"/>
    </source>
</evidence>
<evidence type="ECO:0000313" key="25">
    <source>
        <dbReference type="Proteomes" id="UP000241818"/>
    </source>
</evidence>
<dbReference type="GO" id="GO:0009277">
    <property type="term" value="C:fungal-type cell wall"/>
    <property type="evidence" value="ECO:0007669"/>
    <property type="project" value="TreeGrafter"/>
</dbReference>
<dbReference type="PANTHER" id="PTHR16631">
    <property type="entry name" value="GLUCAN 1,3-BETA-GLUCOSIDASE"/>
    <property type="match status" value="1"/>
</dbReference>
<accession>A0A2T3AXX0</accession>
<dbReference type="GO" id="GO:0098552">
    <property type="term" value="C:side of membrane"/>
    <property type="evidence" value="ECO:0007669"/>
    <property type="project" value="UniProtKB-KW"/>
</dbReference>
<keyword evidence="18" id="KW-0624">Polysaccharide degradation</keyword>
<dbReference type="InterPro" id="IPR050732">
    <property type="entry name" value="Beta-glucan_modifiers"/>
</dbReference>
<evidence type="ECO:0000256" key="19">
    <source>
        <dbReference type="ARBA" id="ARBA00025152"/>
    </source>
</evidence>
<dbReference type="GO" id="GO:0005886">
    <property type="term" value="C:plasma membrane"/>
    <property type="evidence" value="ECO:0007669"/>
    <property type="project" value="UniProtKB-SubCell"/>
</dbReference>
<dbReference type="EMBL" id="KZ679013">
    <property type="protein sequence ID" value="PSS14903.1"/>
    <property type="molecule type" value="Genomic_DNA"/>
</dbReference>
<dbReference type="AlphaFoldDB" id="A0A2T3AXX0"/>
<dbReference type="OrthoDB" id="77201at2759"/>
<evidence type="ECO:0000256" key="16">
    <source>
        <dbReference type="ARBA" id="ARBA00023288"/>
    </source>
</evidence>
<dbReference type="GO" id="GO:0071555">
    <property type="term" value="P:cell wall organization"/>
    <property type="evidence" value="ECO:0007669"/>
    <property type="project" value="UniProtKB-KW"/>
</dbReference>
<dbReference type="GO" id="GO:0042973">
    <property type="term" value="F:glucan endo-1,3-beta-D-glucosidase activity"/>
    <property type="evidence" value="ECO:0007669"/>
    <property type="project" value="UniProtKB-EC"/>
</dbReference>
<keyword evidence="10" id="KW-0336">GPI-anchor</keyword>
<dbReference type="RefSeq" id="XP_024719502.1">
    <property type="nucleotide sequence ID" value="XM_024866803.1"/>
</dbReference>
<dbReference type="InterPro" id="IPR017853">
    <property type="entry name" value="GH"/>
</dbReference>
<dbReference type="PANTHER" id="PTHR16631:SF13">
    <property type="entry name" value="GLUCAN ENDO-1,3-BETA-GLUCOSIDASE EGLC-RELATED"/>
    <property type="match status" value="1"/>
</dbReference>
<dbReference type="EC" id="3.2.1.39" evidence="5"/>
<dbReference type="FunCoup" id="A0A2T3AXX0">
    <property type="interactions" value="387"/>
</dbReference>
<comment type="subcellular location">
    <subcellularLocation>
        <location evidence="3">Cell membrane</location>
        <topology evidence="3">Lipid-anchor</topology>
        <topology evidence="3">GPI-anchor</topology>
    </subcellularLocation>
    <subcellularLocation>
        <location evidence="2">Secreted</location>
        <location evidence="2">Cell wall</location>
    </subcellularLocation>
</comment>
<dbReference type="GeneID" id="36574884"/>
<comment type="catalytic activity">
    <reaction evidence="1">
        <text>Hydrolysis of (1-&gt;3)-beta-D-glucosidic linkages in (1-&gt;3)-beta-D-glucans.</text>
        <dbReference type="EC" id="3.2.1.39"/>
    </reaction>
</comment>
<dbReference type="Proteomes" id="UP000241818">
    <property type="component" value="Unassembled WGS sequence"/>
</dbReference>
<keyword evidence="8" id="KW-0134">Cell wall</keyword>
<dbReference type="GO" id="GO:0009986">
    <property type="term" value="C:cell surface"/>
    <property type="evidence" value="ECO:0007669"/>
    <property type="project" value="TreeGrafter"/>
</dbReference>
<evidence type="ECO:0000256" key="17">
    <source>
        <dbReference type="ARBA" id="ARBA00023316"/>
    </source>
</evidence>
<keyword evidence="16" id="KW-0449">Lipoprotein</keyword>
<gene>
    <name evidence="24" type="ORF">M430DRAFT_35747</name>
</gene>
<evidence type="ECO:0000256" key="23">
    <source>
        <dbReference type="SAM" id="SignalP"/>
    </source>
</evidence>
<comment type="function">
    <text evidence="19">Glucanases play a role in cell expansion during growth, in cell-cell fusion during mating, and in spore release during sporulation. This enzyme may be involved in beta-glucan degradation and also function biosynthetically as a transglycosylase.</text>
</comment>
<keyword evidence="7" id="KW-1003">Cell membrane</keyword>
<keyword evidence="9" id="KW-0964">Secreted</keyword>
<keyword evidence="15" id="KW-0119">Carbohydrate metabolism</keyword>
<evidence type="ECO:0000256" key="5">
    <source>
        <dbReference type="ARBA" id="ARBA00012780"/>
    </source>
</evidence>
<evidence type="ECO:0000256" key="14">
    <source>
        <dbReference type="ARBA" id="ARBA00023180"/>
    </source>
</evidence>
<keyword evidence="12 24" id="KW-0378">Hydrolase</keyword>
<evidence type="ECO:0000256" key="22">
    <source>
        <dbReference type="RuleBase" id="RU004335"/>
    </source>
</evidence>
<feature type="signal peptide" evidence="23">
    <location>
        <begin position="1"/>
        <end position="19"/>
    </location>
</feature>
<evidence type="ECO:0000256" key="11">
    <source>
        <dbReference type="ARBA" id="ARBA00022729"/>
    </source>
</evidence>
<proteinExistence type="inferred from homology"/>
<evidence type="ECO:0000256" key="20">
    <source>
        <dbReference type="ARBA" id="ARBA00032134"/>
    </source>
</evidence>
<evidence type="ECO:0000256" key="4">
    <source>
        <dbReference type="ARBA" id="ARBA00008773"/>
    </source>
</evidence>
<dbReference type="InterPro" id="IPR000490">
    <property type="entry name" value="Glyco_hydro_17"/>
</dbReference>
<evidence type="ECO:0000256" key="6">
    <source>
        <dbReference type="ARBA" id="ARBA00019762"/>
    </source>
</evidence>
<dbReference type="Gene3D" id="3.20.20.80">
    <property type="entry name" value="Glycosidases"/>
    <property type="match status" value="1"/>
</dbReference>
<evidence type="ECO:0000256" key="3">
    <source>
        <dbReference type="ARBA" id="ARBA00004609"/>
    </source>
</evidence>